<dbReference type="Gene3D" id="3.40.190.10">
    <property type="entry name" value="Periplasmic binding protein-like II"/>
    <property type="match status" value="1"/>
</dbReference>
<dbReference type="STRING" id="28377.ENSACAP00000015439"/>
<dbReference type="AlphaFoldDB" id="H9GMM1"/>
<dbReference type="eggNOG" id="ENOG502QSZB">
    <property type="taxonomic scope" value="Eukaryota"/>
</dbReference>
<feature type="region of interest" description="Disordered" evidence="1">
    <location>
        <begin position="83"/>
        <end position="128"/>
    </location>
</feature>
<proteinExistence type="predicted"/>
<keyword evidence="4" id="KW-1185">Reference proteome</keyword>
<evidence type="ECO:0000313" key="4">
    <source>
        <dbReference type="Proteomes" id="UP000001646"/>
    </source>
</evidence>
<dbReference type="Ensembl" id="ENSACAT00000015753.3">
    <property type="protein sequence ID" value="ENSACAP00000015439.3"/>
    <property type="gene ID" value="ENSACAG00000015714.3"/>
</dbReference>
<organism evidence="3 4">
    <name type="scientific">Anolis carolinensis</name>
    <name type="common">Green anole</name>
    <name type="synonym">American chameleon</name>
    <dbReference type="NCBI Taxonomy" id="28377"/>
    <lineage>
        <taxon>Eukaryota</taxon>
        <taxon>Metazoa</taxon>
        <taxon>Chordata</taxon>
        <taxon>Craniata</taxon>
        <taxon>Vertebrata</taxon>
        <taxon>Euteleostomi</taxon>
        <taxon>Lepidosauria</taxon>
        <taxon>Squamata</taxon>
        <taxon>Bifurcata</taxon>
        <taxon>Unidentata</taxon>
        <taxon>Episquamata</taxon>
        <taxon>Toxicofera</taxon>
        <taxon>Iguania</taxon>
        <taxon>Dactyloidae</taxon>
        <taxon>Anolis</taxon>
    </lineage>
</organism>
<dbReference type="Proteomes" id="UP000001646">
    <property type="component" value="Unplaced"/>
</dbReference>
<evidence type="ECO:0000313" key="3">
    <source>
        <dbReference type="Ensembl" id="ENSACAP00000015439.3"/>
    </source>
</evidence>
<reference evidence="3" key="2">
    <citation type="submission" date="2025-08" db="UniProtKB">
        <authorList>
            <consortium name="Ensembl"/>
        </authorList>
    </citation>
    <scope>IDENTIFICATION</scope>
</reference>
<dbReference type="SUPFAM" id="SSF53850">
    <property type="entry name" value="Periplasmic binding protein-like II"/>
    <property type="match status" value="1"/>
</dbReference>
<reference evidence="3" key="1">
    <citation type="submission" date="2009-12" db="EMBL/GenBank/DDBJ databases">
        <title>The Genome Sequence of Anolis carolinensis (Green Anole Lizard).</title>
        <authorList>
            <consortium name="The Genome Sequencing Platform"/>
            <person name="Di Palma F."/>
            <person name="Alfoldi J."/>
            <person name="Heiman D."/>
            <person name="Young S."/>
            <person name="Grabherr M."/>
            <person name="Johnson J."/>
            <person name="Lander E.S."/>
            <person name="Lindblad-Toh K."/>
        </authorList>
    </citation>
    <scope>NUCLEOTIDE SEQUENCE [LARGE SCALE GENOMIC DNA]</scope>
    <source>
        <strain evidence="3">JBL SC #1</strain>
    </source>
</reference>
<feature type="domain" description="Transferrin-like" evidence="2">
    <location>
        <begin position="28"/>
        <end position="77"/>
    </location>
</feature>
<evidence type="ECO:0000256" key="1">
    <source>
        <dbReference type="SAM" id="MobiDB-lite"/>
    </source>
</evidence>
<protein>
    <recommendedName>
        <fullName evidence="2">Transferrin-like domain-containing protein</fullName>
    </recommendedName>
</protein>
<name>H9GMM1_ANOCA</name>
<accession>H9GMM1</accession>
<dbReference type="InterPro" id="IPR001156">
    <property type="entry name" value="Transferrin-like_dom"/>
</dbReference>
<sequence length="128" mass="13962">MTELAKPHLNIPCLRKPCDTHGGIISCNSNRFEMFSSSVYKGKDLIFKDATRAIVPVGERTTAEAWLGRSFLEAMEGWEAFPSSSPECSRAGEAPAPLTHPSCRTSPDLHPQVLLSLRGPRHPPPPAV</sequence>
<dbReference type="InParanoid" id="H9GMM1"/>
<dbReference type="Pfam" id="PF00405">
    <property type="entry name" value="Transferrin"/>
    <property type="match status" value="1"/>
</dbReference>
<reference evidence="3" key="3">
    <citation type="submission" date="2025-09" db="UniProtKB">
        <authorList>
            <consortium name="Ensembl"/>
        </authorList>
    </citation>
    <scope>IDENTIFICATION</scope>
</reference>
<dbReference type="HOGENOM" id="CLU_011309_2_0_1"/>
<evidence type="ECO:0000259" key="2">
    <source>
        <dbReference type="Pfam" id="PF00405"/>
    </source>
</evidence>
<dbReference type="Bgee" id="ENSACAG00000015714">
    <property type="expression patterns" value="Expressed in kidney and 8 other cell types or tissues"/>
</dbReference>